<evidence type="ECO:0000313" key="3">
    <source>
        <dbReference type="Proteomes" id="UP000054538"/>
    </source>
</evidence>
<keyword evidence="3" id="KW-1185">Reference proteome</keyword>
<reference evidence="3" key="2">
    <citation type="submission" date="2015-01" db="EMBL/GenBank/DDBJ databases">
        <title>Evolutionary Origins and Diversification of the Mycorrhizal Mutualists.</title>
        <authorList>
            <consortium name="DOE Joint Genome Institute"/>
            <consortium name="Mycorrhizal Genomics Consortium"/>
            <person name="Kohler A."/>
            <person name="Kuo A."/>
            <person name="Nagy L.G."/>
            <person name="Floudas D."/>
            <person name="Copeland A."/>
            <person name="Barry K.W."/>
            <person name="Cichocki N."/>
            <person name="Veneault-Fourrey C."/>
            <person name="LaButti K."/>
            <person name="Lindquist E.A."/>
            <person name="Lipzen A."/>
            <person name="Lundell T."/>
            <person name="Morin E."/>
            <person name="Murat C."/>
            <person name="Riley R."/>
            <person name="Ohm R."/>
            <person name="Sun H."/>
            <person name="Tunlid A."/>
            <person name="Henrissat B."/>
            <person name="Grigoriev I.V."/>
            <person name="Hibbett D.S."/>
            <person name="Martin F."/>
        </authorList>
    </citation>
    <scope>NUCLEOTIDE SEQUENCE [LARGE SCALE GENOMIC DNA]</scope>
    <source>
        <strain evidence="3">Ve08.2h10</strain>
    </source>
</reference>
<protein>
    <submittedName>
        <fullName evidence="2">Uncharacterized protein</fullName>
    </submittedName>
</protein>
<evidence type="ECO:0000313" key="2">
    <source>
        <dbReference type="EMBL" id="KIK97325.1"/>
    </source>
</evidence>
<feature type="region of interest" description="Disordered" evidence="1">
    <location>
        <begin position="105"/>
        <end position="125"/>
    </location>
</feature>
<dbReference type="EMBL" id="KN824941">
    <property type="protein sequence ID" value="KIK97325.1"/>
    <property type="molecule type" value="Genomic_DNA"/>
</dbReference>
<dbReference type="AlphaFoldDB" id="A0A0D0EBB4"/>
<organism evidence="2 3">
    <name type="scientific">Paxillus rubicundulus Ve08.2h10</name>
    <dbReference type="NCBI Taxonomy" id="930991"/>
    <lineage>
        <taxon>Eukaryota</taxon>
        <taxon>Fungi</taxon>
        <taxon>Dikarya</taxon>
        <taxon>Basidiomycota</taxon>
        <taxon>Agaricomycotina</taxon>
        <taxon>Agaricomycetes</taxon>
        <taxon>Agaricomycetidae</taxon>
        <taxon>Boletales</taxon>
        <taxon>Paxilineae</taxon>
        <taxon>Paxillaceae</taxon>
        <taxon>Paxillus</taxon>
    </lineage>
</organism>
<dbReference type="InParanoid" id="A0A0D0EBB4"/>
<dbReference type="HOGENOM" id="CLU_1277974_0_0_1"/>
<name>A0A0D0EBB4_9AGAM</name>
<proteinExistence type="predicted"/>
<gene>
    <name evidence="2" type="ORF">PAXRUDRAFT_825045</name>
</gene>
<sequence>MSKQHPHPLLSSTCHPCLPKSLCHHFWSLEEVFISVYGKAHQAVLTPKNICSAFQKIRIWPLNPHIVTKDMMAPSLKTCCHNHLPFTQCSPVRIVMKMLRQYQEEHPPSIPPVPHTSTSTTASTNDPFVVPSTSHEPVTHEAPAGVSELASTSVGFLLNNAPLTSTTRLPVFSPPLLAAVPQRCKHHLLDRARAHISPRHHAVWPAVKGGPPRFDL</sequence>
<accession>A0A0D0EBB4</accession>
<feature type="compositionally biased region" description="Polar residues" evidence="1">
    <location>
        <begin position="115"/>
        <end position="125"/>
    </location>
</feature>
<reference evidence="2 3" key="1">
    <citation type="submission" date="2014-04" db="EMBL/GenBank/DDBJ databases">
        <authorList>
            <consortium name="DOE Joint Genome Institute"/>
            <person name="Kuo A."/>
            <person name="Kohler A."/>
            <person name="Jargeat P."/>
            <person name="Nagy L.G."/>
            <person name="Floudas D."/>
            <person name="Copeland A."/>
            <person name="Barry K.W."/>
            <person name="Cichocki N."/>
            <person name="Veneault-Fourrey C."/>
            <person name="LaButti K."/>
            <person name="Lindquist E.A."/>
            <person name="Lipzen A."/>
            <person name="Lundell T."/>
            <person name="Morin E."/>
            <person name="Murat C."/>
            <person name="Sun H."/>
            <person name="Tunlid A."/>
            <person name="Henrissat B."/>
            <person name="Grigoriev I.V."/>
            <person name="Hibbett D.S."/>
            <person name="Martin F."/>
            <person name="Nordberg H.P."/>
            <person name="Cantor M.N."/>
            <person name="Hua S.X."/>
        </authorList>
    </citation>
    <scope>NUCLEOTIDE SEQUENCE [LARGE SCALE GENOMIC DNA]</scope>
    <source>
        <strain evidence="2 3">Ve08.2h10</strain>
    </source>
</reference>
<evidence type="ECO:0000256" key="1">
    <source>
        <dbReference type="SAM" id="MobiDB-lite"/>
    </source>
</evidence>
<dbReference type="Proteomes" id="UP000054538">
    <property type="component" value="Unassembled WGS sequence"/>
</dbReference>